<comment type="caution">
    <text evidence="2">The sequence shown here is derived from an EMBL/GenBank/DDBJ whole genome shotgun (WGS) entry which is preliminary data.</text>
</comment>
<feature type="region of interest" description="Disordered" evidence="1">
    <location>
        <begin position="70"/>
        <end position="170"/>
    </location>
</feature>
<sequence length="830" mass="94260">MFSRATPLGRRGLNVPWDKVAPGASEEPLPFLYPQWAIFALRQRQSAATIRTATAPRRIRGSNLLFARRSSLSPPLPRCSRKLVSSSAALRKDPDQGDRQSTTTTQDDTPSTSSGAGDGTDTAEEMIKPPPGATLRLPSERASRKILNIFADIETPPTKTPQQSISTSLGRKTHLRPLAWTPPVSTPRKARHTIKKLSIRDRKKLRRLLYANETSGVKDGQSRLTQLAEIRKMLEEFEREPRVKTFKFSAQKQVLVPEETVALLAGVIETSLRDNIWYLPIHNGCRVHVLHPIESEGQFRKVILTGSRKVVEVVEERIKRLIERQASGDPLIDILASSVPVYPSMEAFHQKNQPRPLVRGCWDSRAHSRKLNVVLALKQLNTVRDFAEYIEDLTKSVPSDSPVSDRTHKKDVAKAIATEFKKEKNQRLISTAALNQALSFLYRHEFMNIARTILLKAEHVATVDTINIVLQGAAAKSLNLRVFRSILIAMRRLRIQPNEWTWQAFLECHVSGSARAKLATNLLQRGYLTTASLQTTLHLTIQDIFSAHLERGGDVDSFVNKVIYDVNWVGVPLINHMFAAIVARKDFSALERLLDICDEHNLPLRSSTINHVLVLVRKDLFSAIPIVLRVMARKKFALEYRTCERLFLLAYRTRAYNVCRVLWWYACMRKMVSTNMKEAVLGSLACVGDPQRTNKYTNIWERRAGKVIVGVGSDKTKYILQDPVVEELPEEYRKRPLLYLVNALRRDGTDTDLCERLATALVNRDIEVGPLYRPKLRLPVMLHAASVVDQEWGRLSEYPMNWLLQNTVEIPVKFKDLQQKPGETNWFDDN</sequence>
<dbReference type="EMBL" id="MVGC01000403">
    <property type="protein sequence ID" value="RJE19458.1"/>
    <property type="molecule type" value="Genomic_DNA"/>
</dbReference>
<evidence type="ECO:0000313" key="3">
    <source>
        <dbReference type="Proteomes" id="UP000266188"/>
    </source>
</evidence>
<name>A0A3A2Z8M4_9EURO</name>
<keyword evidence="3" id="KW-1185">Reference proteome</keyword>
<dbReference type="AlphaFoldDB" id="A0A3A2Z8M4"/>
<accession>A0A3A2Z8M4</accession>
<protein>
    <recommendedName>
        <fullName evidence="4">Pentatricopeptide repeat protein</fullName>
    </recommendedName>
</protein>
<feature type="compositionally biased region" description="Low complexity" evidence="1">
    <location>
        <begin position="99"/>
        <end position="114"/>
    </location>
</feature>
<evidence type="ECO:0008006" key="4">
    <source>
        <dbReference type="Google" id="ProtNLM"/>
    </source>
</evidence>
<dbReference type="Proteomes" id="UP000266188">
    <property type="component" value="Unassembled WGS sequence"/>
</dbReference>
<feature type="compositionally biased region" description="Polar residues" evidence="1">
    <location>
        <begin position="160"/>
        <end position="170"/>
    </location>
</feature>
<evidence type="ECO:0000313" key="2">
    <source>
        <dbReference type="EMBL" id="RJE19458.1"/>
    </source>
</evidence>
<gene>
    <name evidence="2" type="ORF">PHISCL_08197</name>
</gene>
<proteinExistence type="predicted"/>
<evidence type="ECO:0000256" key="1">
    <source>
        <dbReference type="SAM" id="MobiDB-lite"/>
    </source>
</evidence>
<dbReference type="STRING" id="2070753.A0A3A2Z8M4"/>
<organism evidence="2 3">
    <name type="scientific">Aspergillus sclerotialis</name>
    <dbReference type="NCBI Taxonomy" id="2070753"/>
    <lineage>
        <taxon>Eukaryota</taxon>
        <taxon>Fungi</taxon>
        <taxon>Dikarya</taxon>
        <taxon>Ascomycota</taxon>
        <taxon>Pezizomycotina</taxon>
        <taxon>Eurotiomycetes</taxon>
        <taxon>Eurotiomycetidae</taxon>
        <taxon>Eurotiales</taxon>
        <taxon>Aspergillaceae</taxon>
        <taxon>Aspergillus</taxon>
        <taxon>Aspergillus subgen. Polypaecilum</taxon>
    </lineage>
</organism>
<dbReference type="OrthoDB" id="72441at2759"/>
<reference evidence="3" key="1">
    <citation type="submission" date="2017-02" db="EMBL/GenBank/DDBJ databases">
        <authorList>
            <person name="Tafer H."/>
            <person name="Lopandic K."/>
        </authorList>
    </citation>
    <scope>NUCLEOTIDE SEQUENCE [LARGE SCALE GENOMIC DNA]</scope>
    <source>
        <strain evidence="3">CBS 366.77</strain>
    </source>
</reference>